<accession>A0A6M5Y7I6</accession>
<reference evidence="8 9" key="1">
    <citation type="submission" date="2020-05" db="EMBL/GenBank/DDBJ databases">
        <title>Genome sequencing of Spirosoma sp. TS118.</title>
        <authorList>
            <person name="Lee J.-H."/>
            <person name="Jeong S."/>
            <person name="Zhao L."/>
            <person name="Jung J.-H."/>
            <person name="Kim M.-K."/>
            <person name="Lim S."/>
        </authorList>
    </citation>
    <scope>NUCLEOTIDE SEQUENCE [LARGE SCALE GENOMIC DNA]</scope>
    <source>
        <strain evidence="8 9">TS118</strain>
    </source>
</reference>
<dbReference type="GO" id="GO:0016020">
    <property type="term" value="C:membrane"/>
    <property type="evidence" value="ECO:0007669"/>
    <property type="project" value="TreeGrafter"/>
</dbReference>
<dbReference type="PROSITE" id="PS00108">
    <property type="entry name" value="PROTEIN_KINASE_ST"/>
    <property type="match status" value="1"/>
</dbReference>
<dbReference type="Gene3D" id="1.10.510.10">
    <property type="entry name" value="Transferase(Phosphotransferase) domain 1"/>
    <property type="match status" value="1"/>
</dbReference>
<gene>
    <name evidence="8" type="ORF">HNV11_13550</name>
</gene>
<dbReference type="GO" id="GO:0005829">
    <property type="term" value="C:cytosol"/>
    <property type="evidence" value="ECO:0007669"/>
    <property type="project" value="TreeGrafter"/>
</dbReference>
<dbReference type="InterPro" id="IPR000719">
    <property type="entry name" value="Prot_kinase_dom"/>
</dbReference>
<feature type="compositionally biased region" description="Basic and acidic residues" evidence="5">
    <location>
        <begin position="385"/>
        <end position="401"/>
    </location>
</feature>
<sequence>MPTVSASTHFPGYELLSELGRGNARVVKARHLATGDLVAIKQFAFSADPDTLHRFQRESEIMTRIAHPNVVKVREIHLDAALPYLVMEFVEGGDLRSLLRTQGQLDVTATIRLGLQMAEAFRAIHPLHIIHRDIKPENILYRRLASGELHFLLTDFGIAKIRADESTRTRTGQSLMTYEYASPEQFDNPRQVSAATDYYSLGVVLFECLTGRVPFTLRDDTGLAAFMSQVLTAAPPEPMLAPGLYLPPSLGELLRGMLVKRVADRMQNVDEVELLLGQANVEQLKANRSAQQPQTHVGPVGLPATITQPFDLSSAPSPRRANTEEFDYEPSEESARVSPWWWVALLLVGGLLTYYLLNRNPAQPARMPAAAADTTAQAAPDTAFSEEKTSVETDTIPKEEIAPSTNIEPLEQVPADSAANLEITPDSTATVPLDSMP</sequence>
<dbReference type="CDD" id="cd14014">
    <property type="entry name" value="STKc_PknB_like"/>
    <property type="match status" value="1"/>
</dbReference>
<dbReference type="GO" id="GO:0000407">
    <property type="term" value="C:phagophore assembly site"/>
    <property type="evidence" value="ECO:0007669"/>
    <property type="project" value="TreeGrafter"/>
</dbReference>
<feature type="compositionally biased region" description="Polar residues" evidence="5">
    <location>
        <begin position="305"/>
        <end position="316"/>
    </location>
</feature>
<dbReference type="Proteomes" id="UP000502756">
    <property type="component" value="Chromosome"/>
</dbReference>
<dbReference type="Pfam" id="PF00069">
    <property type="entry name" value="Pkinase"/>
    <property type="match status" value="1"/>
</dbReference>
<protein>
    <submittedName>
        <fullName evidence="8">Serine/threonine protein kinase</fullName>
    </submittedName>
</protein>
<dbReference type="RefSeq" id="WP_171740171.1">
    <property type="nucleotide sequence ID" value="NZ_CP053435.1"/>
</dbReference>
<feature type="domain" description="Protein kinase" evidence="7">
    <location>
        <begin position="13"/>
        <end position="281"/>
    </location>
</feature>
<name>A0A6M5Y7I6_9BACT</name>
<evidence type="ECO:0000256" key="2">
    <source>
        <dbReference type="ARBA" id="ARBA00022741"/>
    </source>
</evidence>
<evidence type="ECO:0000256" key="3">
    <source>
        <dbReference type="ARBA" id="ARBA00022777"/>
    </source>
</evidence>
<keyword evidence="6" id="KW-0472">Membrane</keyword>
<keyword evidence="9" id="KW-1185">Reference proteome</keyword>
<keyword evidence="1" id="KW-0808">Transferase</keyword>
<keyword evidence="6" id="KW-0812">Transmembrane</keyword>
<dbReference type="InterPro" id="IPR008271">
    <property type="entry name" value="Ser/Thr_kinase_AS"/>
</dbReference>
<feature type="region of interest" description="Disordered" evidence="5">
    <location>
        <begin position="368"/>
        <end position="437"/>
    </location>
</feature>
<dbReference type="KEGG" id="stae:HNV11_13550"/>
<keyword evidence="8" id="KW-0723">Serine/threonine-protein kinase</keyword>
<feature type="transmembrane region" description="Helical" evidence="6">
    <location>
        <begin position="340"/>
        <end position="357"/>
    </location>
</feature>
<proteinExistence type="predicted"/>
<keyword evidence="4" id="KW-0067">ATP-binding</keyword>
<dbReference type="InterPro" id="IPR011009">
    <property type="entry name" value="Kinase-like_dom_sf"/>
</dbReference>
<dbReference type="InterPro" id="IPR045269">
    <property type="entry name" value="Atg1-like"/>
</dbReference>
<feature type="region of interest" description="Disordered" evidence="5">
    <location>
        <begin position="286"/>
        <end position="330"/>
    </location>
</feature>
<organism evidence="8 9">
    <name type="scientific">Spirosoma taeanense</name>
    <dbReference type="NCBI Taxonomy" id="2735870"/>
    <lineage>
        <taxon>Bacteria</taxon>
        <taxon>Pseudomonadati</taxon>
        <taxon>Bacteroidota</taxon>
        <taxon>Cytophagia</taxon>
        <taxon>Cytophagales</taxon>
        <taxon>Cytophagaceae</taxon>
        <taxon>Spirosoma</taxon>
    </lineage>
</organism>
<evidence type="ECO:0000313" key="9">
    <source>
        <dbReference type="Proteomes" id="UP000502756"/>
    </source>
</evidence>
<dbReference type="PANTHER" id="PTHR24348:SF22">
    <property type="entry name" value="NON-SPECIFIC SERINE_THREONINE PROTEIN KINASE"/>
    <property type="match status" value="1"/>
</dbReference>
<evidence type="ECO:0000256" key="5">
    <source>
        <dbReference type="SAM" id="MobiDB-lite"/>
    </source>
</evidence>
<dbReference type="GO" id="GO:0005524">
    <property type="term" value="F:ATP binding"/>
    <property type="evidence" value="ECO:0007669"/>
    <property type="project" value="UniProtKB-KW"/>
</dbReference>
<keyword evidence="6" id="KW-1133">Transmembrane helix</keyword>
<feature type="compositionally biased region" description="Polar residues" evidence="5">
    <location>
        <begin position="286"/>
        <end position="295"/>
    </location>
</feature>
<dbReference type="SMART" id="SM00220">
    <property type="entry name" value="S_TKc"/>
    <property type="match status" value="1"/>
</dbReference>
<keyword evidence="2" id="KW-0547">Nucleotide-binding</keyword>
<feature type="compositionally biased region" description="Low complexity" evidence="5">
    <location>
        <begin position="368"/>
        <end position="383"/>
    </location>
</feature>
<evidence type="ECO:0000259" key="7">
    <source>
        <dbReference type="PROSITE" id="PS50011"/>
    </source>
</evidence>
<dbReference type="GO" id="GO:0005776">
    <property type="term" value="C:autophagosome"/>
    <property type="evidence" value="ECO:0007669"/>
    <property type="project" value="TreeGrafter"/>
</dbReference>
<dbReference type="PROSITE" id="PS50011">
    <property type="entry name" value="PROTEIN_KINASE_DOM"/>
    <property type="match status" value="1"/>
</dbReference>
<dbReference type="EMBL" id="CP053435">
    <property type="protein sequence ID" value="QJW90327.1"/>
    <property type="molecule type" value="Genomic_DNA"/>
</dbReference>
<dbReference type="PANTHER" id="PTHR24348">
    <property type="entry name" value="SERINE/THREONINE-PROTEIN KINASE UNC-51-RELATED"/>
    <property type="match status" value="1"/>
</dbReference>
<evidence type="ECO:0000256" key="1">
    <source>
        <dbReference type="ARBA" id="ARBA00022679"/>
    </source>
</evidence>
<dbReference type="SUPFAM" id="SSF56112">
    <property type="entry name" value="Protein kinase-like (PK-like)"/>
    <property type="match status" value="1"/>
</dbReference>
<evidence type="ECO:0000256" key="4">
    <source>
        <dbReference type="ARBA" id="ARBA00022840"/>
    </source>
</evidence>
<dbReference type="AlphaFoldDB" id="A0A6M5Y7I6"/>
<evidence type="ECO:0000256" key="6">
    <source>
        <dbReference type="SAM" id="Phobius"/>
    </source>
</evidence>
<evidence type="ECO:0000313" key="8">
    <source>
        <dbReference type="EMBL" id="QJW90327.1"/>
    </source>
</evidence>
<keyword evidence="3 8" id="KW-0418">Kinase</keyword>
<dbReference type="GO" id="GO:0004674">
    <property type="term" value="F:protein serine/threonine kinase activity"/>
    <property type="evidence" value="ECO:0007669"/>
    <property type="project" value="UniProtKB-KW"/>
</dbReference>